<keyword evidence="1" id="KW-0472">Membrane</keyword>
<reference evidence="2 3" key="1">
    <citation type="submission" date="2022-09" db="EMBL/GenBank/DDBJ databases">
        <title>Genome sequencing of Flavivirga sp. MEBiC05379.</title>
        <authorList>
            <person name="Oh H.-M."/>
            <person name="Kwon K.K."/>
            <person name="Park M.J."/>
            <person name="Yang S.-H."/>
        </authorList>
    </citation>
    <scope>NUCLEOTIDE SEQUENCE [LARGE SCALE GENOMIC DNA]</scope>
    <source>
        <strain evidence="2 3">MEBiC05379</strain>
    </source>
</reference>
<comment type="caution">
    <text evidence="2">The sequence shown here is derived from an EMBL/GenBank/DDBJ whole genome shotgun (WGS) entry which is preliminary data.</text>
</comment>
<dbReference type="Proteomes" id="UP001337305">
    <property type="component" value="Unassembled WGS sequence"/>
</dbReference>
<protein>
    <recommendedName>
        <fullName evidence="4">YqzM family protein</fullName>
    </recommendedName>
</protein>
<name>A0ABU7XUZ8_9FLAO</name>
<keyword evidence="1" id="KW-1133">Transmembrane helix</keyword>
<keyword evidence="3" id="KW-1185">Reference proteome</keyword>
<evidence type="ECO:0000313" key="2">
    <source>
        <dbReference type="EMBL" id="MEF3834354.1"/>
    </source>
</evidence>
<sequence>MNFFRTKNDEKSDSANMFVEAATTGIALFFTGMILYGIYIIFSWLVGG</sequence>
<dbReference type="RefSeq" id="WP_303306684.1">
    <property type="nucleotide sequence ID" value="NZ_JAODOP010000004.1"/>
</dbReference>
<evidence type="ECO:0000313" key="3">
    <source>
        <dbReference type="Proteomes" id="UP001337305"/>
    </source>
</evidence>
<gene>
    <name evidence="2" type="ORF">N1F79_14550</name>
</gene>
<proteinExistence type="predicted"/>
<organism evidence="2 3">
    <name type="scientific">Flavivirga spongiicola</name>
    <dbReference type="NCBI Taxonomy" id="421621"/>
    <lineage>
        <taxon>Bacteria</taxon>
        <taxon>Pseudomonadati</taxon>
        <taxon>Bacteroidota</taxon>
        <taxon>Flavobacteriia</taxon>
        <taxon>Flavobacteriales</taxon>
        <taxon>Flavobacteriaceae</taxon>
        <taxon>Flavivirga</taxon>
    </lineage>
</organism>
<keyword evidence="1" id="KW-0812">Transmembrane</keyword>
<accession>A0ABU7XUZ8</accession>
<evidence type="ECO:0000256" key="1">
    <source>
        <dbReference type="SAM" id="Phobius"/>
    </source>
</evidence>
<feature type="transmembrane region" description="Helical" evidence="1">
    <location>
        <begin position="21"/>
        <end position="46"/>
    </location>
</feature>
<evidence type="ECO:0008006" key="4">
    <source>
        <dbReference type="Google" id="ProtNLM"/>
    </source>
</evidence>
<dbReference type="EMBL" id="JAODOP010000004">
    <property type="protein sequence ID" value="MEF3834354.1"/>
    <property type="molecule type" value="Genomic_DNA"/>
</dbReference>